<comment type="caution">
    <text evidence="7">The sequence shown here is derived from an EMBL/GenBank/DDBJ whole genome shotgun (WGS) entry which is preliminary data.</text>
</comment>
<evidence type="ECO:0000313" key="8">
    <source>
        <dbReference type="Proteomes" id="UP000631300"/>
    </source>
</evidence>
<protein>
    <submittedName>
        <fullName evidence="7">Response regulator</fullName>
    </submittedName>
</protein>
<dbReference type="Gene3D" id="3.40.50.2300">
    <property type="match status" value="1"/>
</dbReference>
<dbReference type="InterPro" id="IPR011990">
    <property type="entry name" value="TPR-like_helical_dom_sf"/>
</dbReference>
<evidence type="ECO:0000256" key="1">
    <source>
        <dbReference type="ARBA" id="ARBA00023012"/>
    </source>
</evidence>
<dbReference type="GO" id="GO:0000156">
    <property type="term" value="F:phosphorelay response regulator activity"/>
    <property type="evidence" value="ECO:0007669"/>
    <property type="project" value="TreeGrafter"/>
</dbReference>
<dbReference type="RefSeq" id="WP_189406584.1">
    <property type="nucleotide sequence ID" value="NZ_BMXP01000005.1"/>
</dbReference>
<reference evidence="7" key="1">
    <citation type="journal article" date="2014" name="Int. J. Syst. Evol. Microbiol.">
        <title>Complete genome sequence of Corynebacterium casei LMG S-19264T (=DSM 44701T), isolated from a smear-ripened cheese.</title>
        <authorList>
            <consortium name="US DOE Joint Genome Institute (JGI-PGF)"/>
            <person name="Walter F."/>
            <person name="Albersmeier A."/>
            <person name="Kalinowski J."/>
            <person name="Ruckert C."/>
        </authorList>
    </citation>
    <scope>NUCLEOTIDE SEQUENCE</scope>
    <source>
        <strain evidence="7">KCTC 22164</strain>
    </source>
</reference>
<evidence type="ECO:0000256" key="5">
    <source>
        <dbReference type="PROSITE-ProRule" id="PRU00169"/>
    </source>
</evidence>
<evidence type="ECO:0000256" key="2">
    <source>
        <dbReference type="ARBA" id="ARBA00023015"/>
    </source>
</evidence>
<feature type="domain" description="Response regulatory" evidence="6">
    <location>
        <begin position="7"/>
        <end position="127"/>
    </location>
</feature>
<keyword evidence="5" id="KW-0597">Phosphoprotein</keyword>
<keyword evidence="2" id="KW-0805">Transcription regulation</keyword>
<dbReference type="SMART" id="SM00448">
    <property type="entry name" value="REC"/>
    <property type="match status" value="1"/>
</dbReference>
<dbReference type="PANTHER" id="PTHR48111">
    <property type="entry name" value="REGULATOR OF RPOS"/>
    <property type="match status" value="1"/>
</dbReference>
<gene>
    <name evidence="7" type="ORF">GCM10007391_22810</name>
</gene>
<proteinExistence type="predicted"/>
<dbReference type="GO" id="GO:0000976">
    <property type="term" value="F:transcription cis-regulatory region binding"/>
    <property type="evidence" value="ECO:0007669"/>
    <property type="project" value="TreeGrafter"/>
</dbReference>
<name>A0A918JLN1_9ALTE</name>
<dbReference type="PANTHER" id="PTHR48111:SF22">
    <property type="entry name" value="REGULATOR OF RPOS"/>
    <property type="match status" value="1"/>
</dbReference>
<dbReference type="SUPFAM" id="SSF48452">
    <property type="entry name" value="TPR-like"/>
    <property type="match status" value="1"/>
</dbReference>
<evidence type="ECO:0000256" key="3">
    <source>
        <dbReference type="ARBA" id="ARBA00023125"/>
    </source>
</evidence>
<dbReference type="GO" id="GO:0032993">
    <property type="term" value="C:protein-DNA complex"/>
    <property type="evidence" value="ECO:0007669"/>
    <property type="project" value="TreeGrafter"/>
</dbReference>
<keyword evidence="1" id="KW-0902">Two-component regulatory system</keyword>
<evidence type="ECO:0000259" key="6">
    <source>
        <dbReference type="PROSITE" id="PS50110"/>
    </source>
</evidence>
<dbReference type="AlphaFoldDB" id="A0A918JLN1"/>
<dbReference type="Gene3D" id="1.25.40.10">
    <property type="entry name" value="Tetratricopeptide repeat domain"/>
    <property type="match status" value="2"/>
</dbReference>
<dbReference type="InterPro" id="IPR001789">
    <property type="entry name" value="Sig_transdc_resp-reg_receiver"/>
</dbReference>
<dbReference type="PROSITE" id="PS50110">
    <property type="entry name" value="RESPONSE_REGULATORY"/>
    <property type="match status" value="1"/>
</dbReference>
<keyword evidence="3" id="KW-0238">DNA-binding</keyword>
<dbReference type="Pfam" id="PF00072">
    <property type="entry name" value="Response_reg"/>
    <property type="match status" value="1"/>
</dbReference>
<accession>A0A918JLN1</accession>
<dbReference type="InterPro" id="IPR019734">
    <property type="entry name" value="TPR_rpt"/>
</dbReference>
<dbReference type="Proteomes" id="UP000631300">
    <property type="component" value="Unassembled WGS sequence"/>
</dbReference>
<organism evidence="7 8">
    <name type="scientific">Alteromonas halophila</name>
    <dbReference type="NCBI Taxonomy" id="516698"/>
    <lineage>
        <taxon>Bacteria</taxon>
        <taxon>Pseudomonadati</taxon>
        <taxon>Pseudomonadota</taxon>
        <taxon>Gammaproteobacteria</taxon>
        <taxon>Alteromonadales</taxon>
        <taxon>Alteromonadaceae</taxon>
        <taxon>Alteromonas/Salinimonas group</taxon>
        <taxon>Alteromonas</taxon>
    </lineage>
</organism>
<dbReference type="GO" id="GO:0006355">
    <property type="term" value="P:regulation of DNA-templated transcription"/>
    <property type="evidence" value="ECO:0007669"/>
    <property type="project" value="TreeGrafter"/>
</dbReference>
<feature type="modified residue" description="4-aspartylphosphate" evidence="5">
    <location>
        <position position="57"/>
    </location>
</feature>
<dbReference type="SUPFAM" id="SSF52172">
    <property type="entry name" value="CheY-like"/>
    <property type="match status" value="1"/>
</dbReference>
<reference evidence="7" key="2">
    <citation type="submission" date="2020-09" db="EMBL/GenBank/DDBJ databases">
        <authorList>
            <person name="Sun Q."/>
            <person name="Kim S."/>
        </authorList>
    </citation>
    <scope>NUCLEOTIDE SEQUENCE</scope>
    <source>
        <strain evidence="7">KCTC 22164</strain>
    </source>
</reference>
<dbReference type="EMBL" id="BMXP01000005">
    <property type="protein sequence ID" value="GGW88329.1"/>
    <property type="molecule type" value="Genomic_DNA"/>
</dbReference>
<evidence type="ECO:0000313" key="7">
    <source>
        <dbReference type="EMBL" id="GGW88329.1"/>
    </source>
</evidence>
<sequence>MTFSDKHVLIIEDQRPFLLLLRGLLNSMGATDVITKPSAEQAISLCRKQKFDIIVCDLHLGAEKKNGFELIEELRVRKLIKPSTICLLISADSARPVVLGSIERRPDDYLIKPFSQAQLKTRISRAWQKRQFLQPVYKAIMDEEWDQAIDTCEQLAGVKSPYQRSCEQLLVELYWEDKQPDKALDVLAPYQSGKPLLWAQIALAKTHLLKQNYEQAIATSQQVLEQNRFNADAYDVLAQSNNAMNCGDAAIAAIRQAIKLSPFSLPRHFVACSIARDNNDYVLASASSESIWKLSKHTVHQTPTHWCGYVRSLLDVAEFSDDKHTRNRYQQEALLVTQRGKFDEYLNRQGDDFDVDIFENIVNARVNAIDGKMLDAKRNLASSQVSIEEKFEHVPTAYIPDSVKVMYDIGEFDEAERLQGLIQDNDEDLDPNSRYLLDREKKKASDNLSSYQQFNREGIDLYQKGQYQSAKDAFTRAQSFAPVNTGVALNLLQCLIKLLDKNDKAEPLLIKECKRVYKLIEDMPLKQQHQEKYDALKEELFSYIGDS</sequence>
<evidence type="ECO:0000256" key="4">
    <source>
        <dbReference type="ARBA" id="ARBA00023163"/>
    </source>
</evidence>
<dbReference type="SMART" id="SM00028">
    <property type="entry name" value="TPR"/>
    <property type="match status" value="3"/>
</dbReference>
<dbReference type="InterPro" id="IPR011006">
    <property type="entry name" value="CheY-like_superfamily"/>
</dbReference>
<keyword evidence="4" id="KW-0804">Transcription</keyword>
<dbReference type="GO" id="GO:0005829">
    <property type="term" value="C:cytosol"/>
    <property type="evidence" value="ECO:0007669"/>
    <property type="project" value="TreeGrafter"/>
</dbReference>
<keyword evidence="8" id="KW-1185">Reference proteome</keyword>
<dbReference type="InterPro" id="IPR039420">
    <property type="entry name" value="WalR-like"/>
</dbReference>